<feature type="compositionally biased region" description="Polar residues" evidence="5">
    <location>
        <begin position="600"/>
        <end position="617"/>
    </location>
</feature>
<sequence length="671" mass="73203">MPRIRKQTSKRGTTHQRSKIKHKAAESRKKRKRDEKNNSQWKSKNKKDPGIPNSFPFKAEILAEIAEERRQVEEAKQRRKDEKKAAKSASNSEEVRGEDDDDESNTVFDGISNIELGTRKSKLDTKTKATVESGDAGSAPQLMDSRFPTLNSVLEIADVVLQVVDARDPLACRSTHVDEFVKERNGAKTVMILNKIDSVPRESVQSWLKHLRTQQPTFLSRSATAFRPFLTAERGAAVSTDDAIGRDAIVKMLVREATRKETEPLIVAVVGIANSGKSSLVNSLLQKSASAIYKQSTFAQGPSTTIYPHEEILEAEGKQIRLIDTPALAWHMVEALGGEEVGNLRARDMLLRSRGRIDRVKDPLPALTQIASRSETQDLMLFYNLPAFAKGDPNAFLAGVARSNGLIKKGGVPDIANAGRLVLRDWSTGKFPRYTTPPTTPSTETTGDGGSDSEYSEFYAADAETLEACTPRKMLRKCTGLVKMVAGALEERRLMLDAPWANGSIGGGDENSEDEDGDEGDIDDEMEWSDEDGDGEDEDMSDDAEIDDEEEKDPQPLPSGKRKRTEKTMSTAAAPAAKKVAFAPHPKGTKQARSALSKDTGASQQKSTKKTPTSASQPAKPKSNLKPKPTPKIANASSKSSKAKKPPASQGDDGGKSNGGGEEAYDFGRFF</sequence>
<accession>A0A4R5XG49</accession>
<feature type="compositionally biased region" description="Low complexity" evidence="5">
    <location>
        <begin position="631"/>
        <end position="651"/>
    </location>
</feature>
<dbReference type="GO" id="GO:0005730">
    <property type="term" value="C:nucleolus"/>
    <property type="evidence" value="ECO:0007669"/>
    <property type="project" value="UniProtKB-ARBA"/>
</dbReference>
<feature type="compositionally biased region" description="Basic and acidic residues" evidence="5">
    <location>
        <begin position="70"/>
        <end position="85"/>
    </location>
</feature>
<evidence type="ECO:0000256" key="2">
    <source>
        <dbReference type="ARBA" id="ARBA00022741"/>
    </source>
</evidence>
<dbReference type="Gene3D" id="3.40.50.300">
    <property type="entry name" value="P-loop containing nucleotide triphosphate hydrolases"/>
    <property type="match status" value="1"/>
</dbReference>
<dbReference type="GO" id="GO:0005525">
    <property type="term" value="F:GTP binding"/>
    <property type="evidence" value="ECO:0007669"/>
    <property type="project" value="UniProtKB-KW"/>
</dbReference>
<dbReference type="PANTHER" id="PTHR11089:SF30">
    <property type="entry name" value="GUANINE NUCLEOTIDE-BINDING PROTEIN-LIKE 3 HOMOLOG"/>
    <property type="match status" value="1"/>
</dbReference>
<evidence type="ECO:0000259" key="7">
    <source>
        <dbReference type="Pfam" id="PF08701"/>
    </source>
</evidence>
<name>A0A4R5XG49_9AGAM</name>
<keyword evidence="3" id="KW-0342">GTP-binding</keyword>
<comment type="subcellular location">
    <subcellularLocation>
        <location evidence="1">Nucleus</location>
    </subcellularLocation>
</comment>
<feature type="region of interest" description="Disordered" evidence="5">
    <location>
        <begin position="1"/>
        <end position="56"/>
    </location>
</feature>
<dbReference type="AlphaFoldDB" id="A0A4R5XG49"/>
<dbReference type="InterPro" id="IPR006073">
    <property type="entry name" value="GTP-bd"/>
</dbReference>
<dbReference type="InterPro" id="IPR023179">
    <property type="entry name" value="GTP-bd_ortho_bundle_sf"/>
</dbReference>
<dbReference type="PANTHER" id="PTHR11089">
    <property type="entry name" value="GTP-BINDING PROTEIN-RELATED"/>
    <property type="match status" value="1"/>
</dbReference>
<dbReference type="STRING" id="50990.A0A4R5XG49"/>
<dbReference type="InterPro" id="IPR014813">
    <property type="entry name" value="Gnl3_N_dom"/>
</dbReference>
<evidence type="ECO:0008006" key="10">
    <source>
        <dbReference type="Google" id="ProtNLM"/>
    </source>
</evidence>
<dbReference type="Proteomes" id="UP000294933">
    <property type="component" value="Unassembled WGS sequence"/>
</dbReference>
<dbReference type="OrthoDB" id="10266128at2759"/>
<feature type="region of interest" description="Disordered" evidence="5">
    <location>
        <begin position="430"/>
        <end position="454"/>
    </location>
</feature>
<feature type="compositionally biased region" description="Low complexity" evidence="5">
    <location>
        <begin position="572"/>
        <end position="586"/>
    </location>
</feature>
<feature type="compositionally biased region" description="Basic residues" evidence="5">
    <location>
        <begin position="1"/>
        <end position="33"/>
    </location>
</feature>
<feature type="domain" description="Guanine nucleotide-binding protein-like 3 N-terminal" evidence="7">
    <location>
        <begin position="14"/>
        <end position="88"/>
    </location>
</feature>
<evidence type="ECO:0000313" key="9">
    <source>
        <dbReference type="Proteomes" id="UP000294933"/>
    </source>
</evidence>
<dbReference type="Pfam" id="PF08701">
    <property type="entry name" value="GN3L_Grn1"/>
    <property type="match status" value="1"/>
</dbReference>
<proteinExistence type="predicted"/>
<evidence type="ECO:0000256" key="1">
    <source>
        <dbReference type="ARBA" id="ARBA00004123"/>
    </source>
</evidence>
<evidence type="ECO:0000256" key="5">
    <source>
        <dbReference type="SAM" id="MobiDB-lite"/>
    </source>
</evidence>
<feature type="region of interest" description="Disordered" evidence="5">
    <location>
        <begin position="499"/>
        <end position="671"/>
    </location>
</feature>
<reference evidence="8 9" key="1">
    <citation type="submission" date="2018-06" db="EMBL/GenBank/DDBJ databases">
        <title>A transcriptomic atlas of mushroom development highlights an independent origin of complex multicellularity.</title>
        <authorList>
            <consortium name="DOE Joint Genome Institute"/>
            <person name="Krizsan K."/>
            <person name="Almasi E."/>
            <person name="Merenyi Z."/>
            <person name="Sahu N."/>
            <person name="Viragh M."/>
            <person name="Koszo T."/>
            <person name="Mondo S."/>
            <person name="Kiss B."/>
            <person name="Balint B."/>
            <person name="Kues U."/>
            <person name="Barry K."/>
            <person name="Hegedus J.C."/>
            <person name="Henrissat B."/>
            <person name="Johnson J."/>
            <person name="Lipzen A."/>
            <person name="Ohm R."/>
            <person name="Nagy I."/>
            <person name="Pangilinan J."/>
            <person name="Yan J."/>
            <person name="Xiong Y."/>
            <person name="Grigoriev I.V."/>
            <person name="Hibbett D.S."/>
            <person name="Nagy L.G."/>
        </authorList>
    </citation>
    <scope>NUCLEOTIDE SEQUENCE [LARGE SCALE GENOMIC DNA]</scope>
    <source>
        <strain evidence="8 9">SZMC22713</strain>
    </source>
</reference>
<organism evidence="8 9">
    <name type="scientific">Rickenella mellea</name>
    <dbReference type="NCBI Taxonomy" id="50990"/>
    <lineage>
        <taxon>Eukaryota</taxon>
        <taxon>Fungi</taxon>
        <taxon>Dikarya</taxon>
        <taxon>Basidiomycota</taxon>
        <taxon>Agaricomycotina</taxon>
        <taxon>Agaricomycetes</taxon>
        <taxon>Hymenochaetales</taxon>
        <taxon>Rickenellaceae</taxon>
        <taxon>Rickenella</taxon>
    </lineage>
</organism>
<feature type="domain" description="G" evidence="6">
    <location>
        <begin position="267"/>
        <end position="333"/>
    </location>
</feature>
<dbReference type="CDD" id="cd00882">
    <property type="entry name" value="Ras_like_GTPase"/>
    <property type="match status" value="1"/>
</dbReference>
<gene>
    <name evidence="8" type="ORF">BD410DRAFT_758560</name>
</gene>
<dbReference type="Gene3D" id="1.10.1580.10">
    <property type="match status" value="1"/>
</dbReference>
<keyword evidence="9" id="KW-1185">Reference proteome</keyword>
<dbReference type="SUPFAM" id="SSF52540">
    <property type="entry name" value="P-loop containing nucleoside triphosphate hydrolases"/>
    <property type="match status" value="2"/>
</dbReference>
<dbReference type="VEuPathDB" id="FungiDB:BD410DRAFT_758560"/>
<keyword evidence="4" id="KW-0539">Nucleus</keyword>
<dbReference type="InterPro" id="IPR050755">
    <property type="entry name" value="TRAFAC_YlqF/YawG_RiboMat"/>
</dbReference>
<keyword evidence="2" id="KW-0547">Nucleotide-binding</keyword>
<protein>
    <recommendedName>
        <fullName evidence="10">P-loop containing nucleoside triphosphate hydrolase protein</fullName>
    </recommendedName>
</protein>
<dbReference type="InterPro" id="IPR027417">
    <property type="entry name" value="P-loop_NTPase"/>
</dbReference>
<evidence type="ECO:0000313" key="8">
    <source>
        <dbReference type="EMBL" id="TDL29595.1"/>
    </source>
</evidence>
<feature type="compositionally biased region" description="Acidic residues" evidence="5">
    <location>
        <begin position="510"/>
        <end position="552"/>
    </location>
</feature>
<dbReference type="Pfam" id="PF01926">
    <property type="entry name" value="MMR_HSR1"/>
    <property type="match status" value="1"/>
</dbReference>
<evidence type="ECO:0000256" key="3">
    <source>
        <dbReference type="ARBA" id="ARBA00023134"/>
    </source>
</evidence>
<evidence type="ECO:0000256" key="4">
    <source>
        <dbReference type="ARBA" id="ARBA00023242"/>
    </source>
</evidence>
<evidence type="ECO:0000259" key="6">
    <source>
        <dbReference type="Pfam" id="PF01926"/>
    </source>
</evidence>
<feature type="region of interest" description="Disordered" evidence="5">
    <location>
        <begin position="70"/>
        <end position="110"/>
    </location>
</feature>
<dbReference type="EMBL" id="ML170156">
    <property type="protein sequence ID" value="TDL29595.1"/>
    <property type="molecule type" value="Genomic_DNA"/>
</dbReference>